<reference evidence="2" key="1">
    <citation type="submission" date="2016-03" db="EMBL/GenBank/DDBJ databases">
        <title>Mechanisms controlling the formation of the plant cell surface in tip-growing cells are functionally conserved among land plants.</title>
        <authorList>
            <person name="Honkanen S."/>
            <person name="Jones V.A."/>
            <person name="Morieri G."/>
            <person name="Champion C."/>
            <person name="Hetherington A.J."/>
            <person name="Kelly S."/>
            <person name="Saint-Marcoux D."/>
            <person name="Proust H."/>
            <person name="Prescott H."/>
            <person name="Dolan L."/>
        </authorList>
    </citation>
    <scope>NUCLEOTIDE SEQUENCE [LARGE SCALE GENOMIC DNA]</scope>
    <source>
        <tissue evidence="2">Whole gametophyte</tissue>
    </source>
</reference>
<sequence>MRRRRWRLHVQKGERQDYARGGIYLCLTLQEREFGDEWVEDNRLQGPEEACDCVRDNAYSTTVAHNLCHRFAVNFYRGTRFLTKKEEKRFPKEQKILAIESSEETDEKDDVQPKEPPQRTACGSVQVDVLVIRVQQERRLAKRWKIIVDIGEGQRLESRMTETQVTGIRSSKI</sequence>
<dbReference type="EMBL" id="LVLJ01002839">
    <property type="protein sequence ID" value="OAE23443.1"/>
    <property type="molecule type" value="Genomic_DNA"/>
</dbReference>
<protein>
    <submittedName>
        <fullName evidence="2">Uncharacterized protein</fullName>
    </submittedName>
</protein>
<dbReference type="Proteomes" id="UP000077202">
    <property type="component" value="Unassembled WGS sequence"/>
</dbReference>
<comment type="caution">
    <text evidence="2">The sequence shown here is derived from an EMBL/GenBank/DDBJ whole genome shotgun (WGS) entry which is preliminary data.</text>
</comment>
<keyword evidence="3" id="KW-1185">Reference proteome</keyword>
<feature type="region of interest" description="Disordered" evidence="1">
    <location>
        <begin position="95"/>
        <end position="120"/>
    </location>
</feature>
<proteinExistence type="predicted"/>
<name>A0A176VSS1_MARPO</name>
<evidence type="ECO:0000313" key="2">
    <source>
        <dbReference type="EMBL" id="OAE23443.1"/>
    </source>
</evidence>
<evidence type="ECO:0000256" key="1">
    <source>
        <dbReference type="SAM" id="MobiDB-lite"/>
    </source>
</evidence>
<gene>
    <name evidence="2" type="ORF">AXG93_4719s1000</name>
</gene>
<accession>A0A176VSS1</accession>
<dbReference type="AlphaFoldDB" id="A0A176VSS1"/>
<evidence type="ECO:0000313" key="3">
    <source>
        <dbReference type="Proteomes" id="UP000077202"/>
    </source>
</evidence>
<organism evidence="2 3">
    <name type="scientific">Marchantia polymorpha subsp. ruderalis</name>
    <dbReference type="NCBI Taxonomy" id="1480154"/>
    <lineage>
        <taxon>Eukaryota</taxon>
        <taxon>Viridiplantae</taxon>
        <taxon>Streptophyta</taxon>
        <taxon>Embryophyta</taxon>
        <taxon>Marchantiophyta</taxon>
        <taxon>Marchantiopsida</taxon>
        <taxon>Marchantiidae</taxon>
        <taxon>Marchantiales</taxon>
        <taxon>Marchantiaceae</taxon>
        <taxon>Marchantia</taxon>
    </lineage>
</organism>